<proteinExistence type="predicted"/>
<feature type="non-terminal residue" evidence="1">
    <location>
        <position position="1"/>
    </location>
</feature>
<dbReference type="AlphaFoldDB" id="A0A085MMX3"/>
<organism evidence="1 2">
    <name type="scientific">Trichuris suis</name>
    <name type="common">pig whipworm</name>
    <dbReference type="NCBI Taxonomy" id="68888"/>
    <lineage>
        <taxon>Eukaryota</taxon>
        <taxon>Metazoa</taxon>
        <taxon>Ecdysozoa</taxon>
        <taxon>Nematoda</taxon>
        <taxon>Enoplea</taxon>
        <taxon>Dorylaimia</taxon>
        <taxon>Trichinellida</taxon>
        <taxon>Trichuridae</taxon>
        <taxon>Trichuris</taxon>
    </lineage>
</organism>
<keyword evidence="2" id="KW-1185">Reference proteome</keyword>
<dbReference type="Proteomes" id="UP000030764">
    <property type="component" value="Unassembled WGS sequence"/>
</dbReference>
<feature type="non-terminal residue" evidence="1">
    <location>
        <position position="16"/>
    </location>
</feature>
<evidence type="ECO:0000313" key="2">
    <source>
        <dbReference type="Proteomes" id="UP000030764"/>
    </source>
</evidence>
<dbReference type="EMBL" id="KL363184">
    <property type="protein sequence ID" value="KFD58569.1"/>
    <property type="molecule type" value="Genomic_DNA"/>
</dbReference>
<protein>
    <submittedName>
        <fullName evidence="1">Uncharacterized protein</fullName>
    </submittedName>
</protein>
<sequence length="16" mass="2008">GLQRKWYVQLKLLSYI</sequence>
<name>A0A085MMX3_9BILA</name>
<evidence type="ECO:0000313" key="1">
    <source>
        <dbReference type="EMBL" id="KFD58569.1"/>
    </source>
</evidence>
<reference evidence="1 2" key="1">
    <citation type="journal article" date="2014" name="Nat. Genet.">
        <title>Genome and transcriptome of the porcine whipworm Trichuris suis.</title>
        <authorList>
            <person name="Jex A.R."/>
            <person name="Nejsum P."/>
            <person name="Schwarz E.M."/>
            <person name="Hu L."/>
            <person name="Young N.D."/>
            <person name="Hall R.S."/>
            <person name="Korhonen P.K."/>
            <person name="Liao S."/>
            <person name="Thamsborg S."/>
            <person name="Xia J."/>
            <person name="Xu P."/>
            <person name="Wang S."/>
            <person name="Scheerlinck J.P."/>
            <person name="Hofmann A."/>
            <person name="Sternberg P.W."/>
            <person name="Wang J."/>
            <person name="Gasser R.B."/>
        </authorList>
    </citation>
    <scope>NUCLEOTIDE SEQUENCE [LARGE SCALE GENOMIC DNA]</scope>
    <source>
        <strain evidence="1">DCEP-RM93M</strain>
    </source>
</reference>
<gene>
    <name evidence="1" type="ORF">M513_00795</name>
</gene>
<accession>A0A085MMX3</accession>